<evidence type="ECO:0000313" key="4">
    <source>
        <dbReference type="Proteomes" id="UP000260814"/>
    </source>
</evidence>
<dbReference type="AlphaFoldDB" id="A0A3E4ZAK1"/>
<gene>
    <name evidence="3" type="ORF">DXB87_06375</name>
</gene>
<feature type="transmembrane region" description="Helical" evidence="1">
    <location>
        <begin position="20"/>
        <end position="39"/>
    </location>
</feature>
<name>A0A3E4ZAK1_9BACT</name>
<dbReference type="Pfam" id="PF03703">
    <property type="entry name" value="bPH_2"/>
    <property type="match status" value="1"/>
</dbReference>
<keyword evidence="1" id="KW-1133">Transmembrane helix</keyword>
<sequence length="162" mass="19315">MQQTYRYRNIIIKPHCMQFVINELHLLVLISVGFVYAGIDDAVLSTLVFVLSLLFSLCLAYRMVYLCRMRYIISNEQLVFEHGVFHREVDYQELYRVVDFNESQTFMQQLFRLKTVSIYSGDRTTPRLDIIGVPMKEELVTTIRKRVETSKRRRSIYEITNR</sequence>
<protein>
    <submittedName>
        <fullName evidence="3">PH domain-containing protein</fullName>
    </submittedName>
</protein>
<evidence type="ECO:0000313" key="3">
    <source>
        <dbReference type="EMBL" id="RGM92084.1"/>
    </source>
</evidence>
<dbReference type="EMBL" id="QSTW01000005">
    <property type="protein sequence ID" value="RGM92084.1"/>
    <property type="molecule type" value="Genomic_DNA"/>
</dbReference>
<feature type="transmembrane region" description="Helical" evidence="1">
    <location>
        <begin position="45"/>
        <end position="64"/>
    </location>
</feature>
<accession>A0A3E4ZAK1</accession>
<reference evidence="3 4" key="1">
    <citation type="submission" date="2018-08" db="EMBL/GenBank/DDBJ databases">
        <title>A genome reference for cultivated species of the human gut microbiota.</title>
        <authorList>
            <person name="Zou Y."/>
            <person name="Xue W."/>
            <person name="Luo G."/>
        </authorList>
    </citation>
    <scope>NUCLEOTIDE SEQUENCE [LARGE SCALE GENOMIC DNA]</scope>
    <source>
        <strain evidence="3 4">OM06-2</strain>
    </source>
</reference>
<organism evidence="3 4">
    <name type="scientific">Phocaeicola plebeius</name>
    <dbReference type="NCBI Taxonomy" id="310297"/>
    <lineage>
        <taxon>Bacteria</taxon>
        <taxon>Pseudomonadati</taxon>
        <taxon>Bacteroidota</taxon>
        <taxon>Bacteroidia</taxon>
        <taxon>Bacteroidales</taxon>
        <taxon>Bacteroidaceae</taxon>
        <taxon>Phocaeicola</taxon>
    </lineage>
</organism>
<dbReference type="RefSeq" id="WP_117701502.1">
    <property type="nucleotide sequence ID" value="NZ_QSTW01000005.1"/>
</dbReference>
<comment type="caution">
    <text evidence="3">The sequence shown here is derived from an EMBL/GenBank/DDBJ whole genome shotgun (WGS) entry which is preliminary data.</text>
</comment>
<dbReference type="InterPro" id="IPR005182">
    <property type="entry name" value="YdbS-like_PH"/>
</dbReference>
<dbReference type="PANTHER" id="PTHR37938">
    <property type="entry name" value="BLL0215 PROTEIN"/>
    <property type="match status" value="1"/>
</dbReference>
<feature type="domain" description="YdbS-like PH" evidence="2">
    <location>
        <begin position="69"/>
        <end position="142"/>
    </location>
</feature>
<keyword evidence="1" id="KW-0472">Membrane</keyword>
<dbReference type="PANTHER" id="PTHR37938:SF1">
    <property type="entry name" value="BLL0215 PROTEIN"/>
    <property type="match status" value="1"/>
</dbReference>
<evidence type="ECO:0000259" key="2">
    <source>
        <dbReference type="Pfam" id="PF03703"/>
    </source>
</evidence>
<dbReference type="Proteomes" id="UP000260814">
    <property type="component" value="Unassembled WGS sequence"/>
</dbReference>
<evidence type="ECO:0000256" key="1">
    <source>
        <dbReference type="SAM" id="Phobius"/>
    </source>
</evidence>
<proteinExistence type="predicted"/>
<keyword evidence="1" id="KW-0812">Transmembrane</keyword>